<feature type="domain" description="HTH lysR-type" evidence="5">
    <location>
        <begin position="6"/>
        <end position="63"/>
    </location>
</feature>
<dbReference type="InterPro" id="IPR058163">
    <property type="entry name" value="LysR-type_TF_proteobact-type"/>
</dbReference>
<dbReference type="InterPro" id="IPR036388">
    <property type="entry name" value="WH-like_DNA-bd_sf"/>
</dbReference>
<dbReference type="FunFam" id="1.10.10.10:FF:000001">
    <property type="entry name" value="LysR family transcriptional regulator"/>
    <property type="match status" value="1"/>
</dbReference>
<dbReference type="Proteomes" id="UP000030554">
    <property type="component" value="Unassembled WGS sequence"/>
</dbReference>
<evidence type="ECO:0000256" key="1">
    <source>
        <dbReference type="ARBA" id="ARBA00009437"/>
    </source>
</evidence>
<comment type="caution">
    <text evidence="6">The sequence shown here is derived from an EMBL/GenBank/DDBJ whole genome shotgun (WGS) entry which is preliminary data.</text>
</comment>
<comment type="similarity">
    <text evidence="1">Belongs to the LysR transcriptional regulatory family.</text>
</comment>
<dbReference type="EMBL" id="JPJQ01000002">
    <property type="protein sequence ID" value="KGQ63869.1"/>
    <property type="molecule type" value="Genomic_DNA"/>
</dbReference>
<dbReference type="Pfam" id="PF00126">
    <property type="entry name" value="HTH_1"/>
    <property type="match status" value="1"/>
</dbReference>
<dbReference type="InterPro" id="IPR000847">
    <property type="entry name" value="LysR_HTH_N"/>
</dbReference>
<accession>A0A0A3AQX5</accession>
<dbReference type="GO" id="GO:0003677">
    <property type="term" value="F:DNA binding"/>
    <property type="evidence" value="ECO:0007669"/>
    <property type="project" value="UniProtKB-KW"/>
</dbReference>
<evidence type="ECO:0000313" key="7">
    <source>
        <dbReference type="Proteomes" id="UP000030554"/>
    </source>
</evidence>
<dbReference type="Pfam" id="PF03466">
    <property type="entry name" value="LysR_substrate"/>
    <property type="match status" value="1"/>
</dbReference>
<dbReference type="Gene3D" id="1.10.10.10">
    <property type="entry name" value="Winged helix-like DNA-binding domain superfamily/Winged helix DNA-binding domain"/>
    <property type="match status" value="1"/>
</dbReference>
<dbReference type="GO" id="GO:0003700">
    <property type="term" value="F:DNA-binding transcription factor activity"/>
    <property type="evidence" value="ECO:0007669"/>
    <property type="project" value="InterPro"/>
</dbReference>
<dbReference type="PANTHER" id="PTHR30537:SF5">
    <property type="entry name" value="HTH-TYPE TRANSCRIPTIONAL ACTIVATOR TTDR-RELATED"/>
    <property type="match status" value="1"/>
</dbReference>
<dbReference type="CDD" id="cd08422">
    <property type="entry name" value="PBP2_CrgA_like"/>
    <property type="match status" value="1"/>
</dbReference>
<proteinExistence type="inferred from homology"/>
<dbReference type="PROSITE" id="PS50931">
    <property type="entry name" value="HTH_LYSR"/>
    <property type="match status" value="1"/>
</dbReference>
<dbReference type="RefSeq" id="WP_039162384.1">
    <property type="nucleotide sequence ID" value="NZ_JPJQ01000002.1"/>
</dbReference>
<protein>
    <submittedName>
        <fullName evidence="6">LysR family transcriptional regulator</fullName>
    </submittedName>
</protein>
<keyword evidence="2" id="KW-0805">Transcription regulation</keyword>
<dbReference type="AlphaFoldDB" id="A0A0A3AQX5"/>
<gene>
    <name evidence="6" type="ORF">IO48_00400</name>
</gene>
<dbReference type="SUPFAM" id="SSF46785">
    <property type="entry name" value="Winged helix' DNA-binding domain"/>
    <property type="match status" value="1"/>
</dbReference>
<evidence type="ECO:0000256" key="3">
    <source>
        <dbReference type="ARBA" id="ARBA00023125"/>
    </source>
</evidence>
<sequence length="308" mass="35683">MKLPTTDFRTLYFFSRVCETQSFSEVARQEDVAVSVVSRAIQQLEDDVGQPLFYRNTRAVTPTDIGWQFLEDVKQILIQFAEAQRKLDERKQIPSGYIRLNAPVAFGRLHIAPHLPALAEKYPKLQVILTLSDDYVDPHSEPTDIIFRISTLENSGLHTRTIAKQRHFIVASPTYLAKFGTPATAEDLLQHRCIIYKNNFGADRWLIKQNDQWQQYHIPVALTTNHKEVIQTACIQGLGLALLPDWVVYESLKKGELVRILPQFESSIHEQPRTIAMFYPNMRHHSLTIRKVLDFFTETFGERVYWQK</sequence>
<keyword evidence="3" id="KW-0238">DNA-binding</keyword>
<name>A0A0A3AQX5_9PAST</name>
<evidence type="ECO:0000256" key="4">
    <source>
        <dbReference type="ARBA" id="ARBA00023163"/>
    </source>
</evidence>
<dbReference type="Gene3D" id="3.40.190.290">
    <property type="match status" value="1"/>
</dbReference>
<evidence type="ECO:0000313" key="6">
    <source>
        <dbReference type="EMBL" id="KGQ63869.1"/>
    </source>
</evidence>
<dbReference type="PANTHER" id="PTHR30537">
    <property type="entry name" value="HTH-TYPE TRANSCRIPTIONAL REGULATOR"/>
    <property type="match status" value="1"/>
</dbReference>
<evidence type="ECO:0000256" key="2">
    <source>
        <dbReference type="ARBA" id="ARBA00023015"/>
    </source>
</evidence>
<keyword evidence="4" id="KW-0804">Transcription</keyword>
<evidence type="ECO:0000259" key="5">
    <source>
        <dbReference type="PROSITE" id="PS50931"/>
    </source>
</evidence>
<dbReference type="SUPFAM" id="SSF53850">
    <property type="entry name" value="Periplasmic binding protein-like II"/>
    <property type="match status" value="1"/>
</dbReference>
<dbReference type="InterPro" id="IPR036390">
    <property type="entry name" value="WH_DNA-bd_sf"/>
</dbReference>
<reference evidence="6 7" key="1">
    <citation type="submission" date="2014-07" db="EMBL/GenBank/DDBJ databases">
        <title>Chaperone-usher fimbriae in a diverse selection of Gallibacterium genomes.</title>
        <authorList>
            <person name="Kudirkiene E."/>
            <person name="Bager R.J."/>
            <person name="Johnson T.J."/>
            <person name="Bojesen A.M."/>
        </authorList>
    </citation>
    <scope>NUCLEOTIDE SEQUENCE [LARGE SCALE GENOMIC DNA]</scope>
    <source>
        <strain evidence="6 7">4895</strain>
    </source>
</reference>
<dbReference type="InterPro" id="IPR005119">
    <property type="entry name" value="LysR_subst-bd"/>
</dbReference>
<organism evidence="6 7">
    <name type="scientific">Gallibacterium anatis 4895</name>
    <dbReference type="NCBI Taxonomy" id="1396510"/>
    <lineage>
        <taxon>Bacteria</taxon>
        <taxon>Pseudomonadati</taxon>
        <taxon>Pseudomonadota</taxon>
        <taxon>Gammaproteobacteria</taxon>
        <taxon>Pasteurellales</taxon>
        <taxon>Pasteurellaceae</taxon>
        <taxon>Gallibacterium</taxon>
    </lineage>
</organism>